<comment type="catalytic activity">
    <reaction evidence="6">
        <text>L-tyrosine + H(+) = tyramine + CO2</text>
        <dbReference type="Rhea" id="RHEA:14345"/>
        <dbReference type="ChEBI" id="CHEBI:15378"/>
        <dbReference type="ChEBI" id="CHEBI:16526"/>
        <dbReference type="ChEBI" id="CHEBI:58315"/>
        <dbReference type="ChEBI" id="CHEBI:327995"/>
        <dbReference type="EC" id="4.1.1.25"/>
    </reaction>
</comment>
<evidence type="ECO:0000256" key="7">
    <source>
        <dbReference type="PIRSR" id="PIRSR602129-50"/>
    </source>
</evidence>
<comment type="function">
    <text evidence="6">Catalyzes the decarboxylation of L-tyrosine to produce tyramine for methanofuran biosynthesis. Can also catalyze the decarboxylation of L-aspartate to produce beta-alanine for coenzyme A (CoA) biosynthesis.</text>
</comment>
<dbReference type="EMBL" id="JAWDKD010000007">
    <property type="protein sequence ID" value="MDV0446465.1"/>
    <property type="molecule type" value="Genomic_DNA"/>
</dbReference>
<dbReference type="InterPro" id="IPR050477">
    <property type="entry name" value="GrpII_AminoAcid_Decarb"/>
</dbReference>
<dbReference type="GO" id="GO:0019752">
    <property type="term" value="P:carboxylic acid metabolic process"/>
    <property type="evidence" value="ECO:0007669"/>
    <property type="project" value="InterPro"/>
</dbReference>
<evidence type="ECO:0000256" key="2">
    <source>
        <dbReference type="ARBA" id="ARBA00022793"/>
    </source>
</evidence>
<evidence type="ECO:0000256" key="5">
    <source>
        <dbReference type="ARBA" id="ARBA00038302"/>
    </source>
</evidence>
<comment type="pathway">
    <text evidence="6">Cofactor biosynthesis; methanofuran biosynthesis.</text>
</comment>
<dbReference type="InterPro" id="IPR015421">
    <property type="entry name" value="PyrdxlP-dep_Trfase_major"/>
</dbReference>
<proteinExistence type="inferred from homology"/>
<comment type="similarity">
    <text evidence="5">Belongs to the group II decarboxylase family. Sphingosine-1-phosphate lyase subfamily.</text>
</comment>
<dbReference type="GO" id="GO:0004068">
    <property type="term" value="F:aspartate 1-decarboxylase activity"/>
    <property type="evidence" value="ECO:0007669"/>
    <property type="project" value="UniProtKB-UniRule"/>
</dbReference>
<keyword evidence="2 6" id="KW-0210">Decarboxylase</keyword>
<name>A0AAE4MIK2_9EURY</name>
<dbReference type="Gene3D" id="3.90.1150.10">
    <property type="entry name" value="Aspartate Aminotransferase, domain 1"/>
    <property type="match status" value="1"/>
</dbReference>
<dbReference type="InterPro" id="IPR002129">
    <property type="entry name" value="PyrdxlP-dep_de-COase"/>
</dbReference>
<evidence type="ECO:0000313" key="8">
    <source>
        <dbReference type="EMBL" id="MDV0446465.1"/>
    </source>
</evidence>
<dbReference type="AlphaFoldDB" id="A0AAE4MIK2"/>
<dbReference type="PANTHER" id="PTHR42735:SF6">
    <property type="entry name" value="SPHINGOSINE-1-PHOSPHATE LYASE 1"/>
    <property type="match status" value="1"/>
</dbReference>
<feature type="modified residue" description="N6-(pyridoxal phosphate)lysine" evidence="6 7">
    <location>
        <position position="279"/>
    </location>
</feature>
<dbReference type="EC" id="4.1.1.25" evidence="6"/>
<dbReference type="EC" id="4.1.1.11" evidence="6"/>
<dbReference type="PANTHER" id="PTHR42735">
    <property type="match status" value="1"/>
</dbReference>
<reference evidence="8" key="1">
    <citation type="submission" date="2023-06" db="EMBL/GenBank/DDBJ databases">
        <title>Genome sequence of Methanosarcinaceae archaeon Ag5.</title>
        <authorList>
            <person name="Protasov E."/>
            <person name="Platt K."/>
            <person name="Poehlein A."/>
            <person name="Daniel R."/>
            <person name="Brune A."/>
        </authorList>
    </citation>
    <scope>NUCLEOTIDE SEQUENCE</scope>
    <source>
        <strain evidence="8">Ag5</strain>
    </source>
</reference>
<dbReference type="GO" id="GO:0015937">
    <property type="term" value="P:coenzyme A biosynthetic process"/>
    <property type="evidence" value="ECO:0007669"/>
    <property type="project" value="UniProtKB-UniRule"/>
</dbReference>
<accession>A0AAE4MIK2</accession>
<dbReference type="InterPro" id="IPR020931">
    <property type="entry name" value="MfnA"/>
</dbReference>
<dbReference type="NCBIfam" id="TIGR03812">
    <property type="entry name" value="tyr_de_CO2_Arch"/>
    <property type="match status" value="1"/>
</dbReference>
<comment type="similarity">
    <text evidence="6">Belongs to the group II decarboxylase family. MfnA subfamily.</text>
</comment>
<organism evidence="8 9">
    <name type="scientific">Methanolapillus africanus</name>
    <dbReference type="NCBI Taxonomy" id="3028297"/>
    <lineage>
        <taxon>Archaea</taxon>
        <taxon>Methanobacteriati</taxon>
        <taxon>Methanobacteriota</taxon>
        <taxon>Stenosarchaea group</taxon>
        <taxon>Methanomicrobia</taxon>
        <taxon>Methanosarcinales</taxon>
        <taxon>Methanosarcinaceae</taxon>
        <taxon>Methanolapillus</taxon>
    </lineage>
</organism>
<dbReference type="InterPro" id="IPR015422">
    <property type="entry name" value="PyrdxlP-dep_Trfase_small"/>
</dbReference>
<dbReference type="InterPro" id="IPR021115">
    <property type="entry name" value="Pyridoxal-P_BS"/>
</dbReference>
<dbReference type="HAMAP" id="MF_01610">
    <property type="entry name" value="MfnA_decarbox"/>
    <property type="match status" value="1"/>
</dbReference>
<keyword evidence="3 6" id="KW-0663">Pyridoxal phosphate</keyword>
<dbReference type="SUPFAM" id="SSF53383">
    <property type="entry name" value="PLP-dependent transferases"/>
    <property type="match status" value="1"/>
</dbReference>
<keyword evidence="4 6" id="KW-0456">Lyase</keyword>
<dbReference type="Proteomes" id="UP001271789">
    <property type="component" value="Unassembled WGS sequence"/>
</dbReference>
<dbReference type="InterPro" id="IPR015424">
    <property type="entry name" value="PyrdxlP-dep_Trfase"/>
</dbReference>
<comment type="caution">
    <text evidence="8">The sequence shown here is derived from an EMBL/GenBank/DDBJ whole genome shotgun (WGS) entry which is preliminary data.</text>
</comment>
<evidence type="ECO:0000256" key="3">
    <source>
        <dbReference type="ARBA" id="ARBA00022898"/>
    </source>
</evidence>
<evidence type="ECO:0000313" key="9">
    <source>
        <dbReference type="Proteomes" id="UP001271789"/>
    </source>
</evidence>
<comment type="catalytic activity">
    <reaction evidence="6">
        <text>L-aspartate + H(+) = beta-alanine + CO2</text>
        <dbReference type="Rhea" id="RHEA:19497"/>
        <dbReference type="ChEBI" id="CHEBI:15378"/>
        <dbReference type="ChEBI" id="CHEBI:16526"/>
        <dbReference type="ChEBI" id="CHEBI:29991"/>
        <dbReference type="ChEBI" id="CHEBI:57966"/>
        <dbReference type="EC" id="4.1.1.11"/>
    </reaction>
</comment>
<evidence type="ECO:0000256" key="1">
    <source>
        <dbReference type="ARBA" id="ARBA00001933"/>
    </source>
</evidence>
<dbReference type="Pfam" id="PF00282">
    <property type="entry name" value="Pyridoxal_deC"/>
    <property type="match status" value="1"/>
</dbReference>
<comment type="pathway">
    <text evidence="6">Cofactor biosynthesis; coenzyme A biosynthesis.</text>
</comment>
<sequence>MNQIYKYFILFLPVMQEKGISEEEIFSDLEKFSAMDTNFKKVMSSMCTIPHPIAVKAHQLFIHANMGDPGLFVGTCEMEKQVVEMAATLLKHPNPAEAAGHLTSGGTESNIEAVYHMKARFFGDKDEDTCTYAGADVTTNTNTGTNVNASANANANPNVKLNLVVPATAHFSFEKIANMFNLQLRKADLDSSYRALPRSVESKIDENTIGIIGIAGNTEFGEMDPIGALSEIAQKHNLPLHIDAAFGGFVYPFLKDQNELNQFGFNLPGVTSVSMDPHKMGFSVIPAGIILFKDNSVLDDSLDKVKVKTPYLTSKYQSTLTGTRPGSAVAATYAVMKHLGREGYENNVAHCLDLTEHLFKKLIGIKLKPKYPAINILTVEVGGVQQTTHIRRLLREDYGWYVSETKNKVALRMVLMPHMTKEEIDQFVLDLKYILENADLECTCC</sequence>
<protein>
    <recommendedName>
        <fullName evidence="6">Probable L-tyrosine/L-aspartate decarboxylase</fullName>
        <shortName evidence="6">TDC/ADC</shortName>
        <ecNumber evidence="6">4.1.1.11</ecNumber>
        <ecNumber evidence="6">4.1.1.25</ecNumber>
    </recommendedName>
</protein>
<gene>
    <name evidence="8" type="primary">gadA</name>
    <name evidence="6" type="synonym">mfnA</name>
    <name evidence="8" type="ORF">MsAg5_03040</name>
</gene>
<dbReference type="PROSITE" id="PS00392">
    <property type="entry name" value="DDC_GAD_HDC_YDC"/>
    <property type="match status" value="1"/>
</dbReference>
<keyword evidence="9" id="KW-1185">Reference proteome</keyword>
<dbReference type="GO" id="GO:0030170">
    <property type="term" value="F:pyridoxal phosphate binding"/>
    <property type="evidence" value="ECO:0007669"/>
    <property type="project" value="UniProtKB-UniRule"/>
</dbReference>
<comment type="cofactor">
    <cofactor evidence="1 6 7">
        <name>pyridoxal 5'-phosphate</name>
        <dbReference type="ChEBI" id="CHEBI:597326"/>
    </cofactor>
</comment>
<evidence type="ECO:0000256" key="6">
    <source>
        <dbReference type="HAMAP-Rule" id="MF_01610"/>
    </source>
</evidence>
<dbReference type="GO" id="GO:0004837">
    <property type="term" value="F:tyrosine decarboxylase activity"/>
    <property type="evidence" value="ECO:0007669"/>
    <property type="project" value="UniProtKB-UniRule"/>
</dbReference>
<dbReference type="GO" id="GO:2001120">
    <property type="term" value="P:methanofuran biosynthetic process"/>
    <property type="evidence" value="ECO:0007669"/>
    <property type="project" value="UniProtKB-UniRule"/>
</dbReference>
<evidence type="ECO:0000256" key="4">
    <source>
        <dbReference type="ARBA" id="ARBA00023239"/>
    </source>
</evidence>
<dbReference type="Gene3D" id="3.40.640.10">
    <property type="entry name" value="Type I PLP-dependent aspartate aminotransferase-like (Major domain)"/>
    <property type="match status" value="1"/>
</dbReference>